<organism evidence="1 2">
    <name type="scientific">Natronoarchaeum philippinense</name>
    <dbReference type="NCBI Taxonomy" id="558529"/>
    <lineage>
        <taxon>Archaea</taxon>
        <taxon>Methanobacteriati</taxon>
        <taxon>Methanobacteriota</taxon>
        <taxon>Stenosarchaea group</taxon>
        <taxon>Halobacteria</taxon>
        <taxon>Halobacteriales</taxon>
        <taxon>Natronoarchaeaceae</taxon>
    </lineage>
</organism>
<reference evidence="1 2" key="1">
    <citation type="submission" date="2017-09" db="EMBL/GenBank/DDBJ databases">
        <authorList>
            <person name="Ehlers B."/>
            <person name="Leendertz F.H."/>
        </authorList>
    </citation>
    <scope>NUCLEOTIDE SEQUENCE [LARGE SCALE GENOMIC DNA]</scope>
    <source>
        <strain evidence="1 2">DSM 27208</strain>
    </source>
</reference>
<accession>A0A285P439</accession>
<protein>
    <recommendedName>
        <fullName evidence="3">Zinc-ribbon domain-containing protein</fullName>
    </recommendedName>
</protein>
<evidence type="ECO:0000313" key="2">
    <source>
        <dbReference type="Proteomes" id="UP000219453"/>
    </source>
</evidence>
<gene>
    <name evidence="1" type="ORF">SAMN06269185_2730</name>
</gene>
<sequence>MGERACYLVFCEECDAPASIRDERCPDCGAPLER</sequence>
<evidence type="ECO:0008006" key="3">
    <source>
        <dbReference type="Google" id="ProtNLM"/>
    </source>
</evidence>
<dbReference type="EMBL" id="OBEJ01000003">
    <property type="protein sequence ID" value="SNZ16218.1"/>
    <property type="molecule type" value="Genomic_DNA"/>
</dbReference>
<keyword evidence="2" id="KW-1185">Reference proteome</keyword>
<evidence type="ECO:0000313" key="1">
    <source>
        <dbReference type="EMBL" id="SNZ16218.1"/>
    </source>
</evidence>
<proteinExistence type="predicted"/>
<dbReference type="Proteomes" id="UP000219453">
    <property type="component" value="Unassembled WGS sequence"/>
</dbReference>
<name>A0A285P439_NATPI</name>
<dbReference type="AlphaFoldDB" id="A0A285P439"/>